<evidence type="ECO:0000313" key="2">
    <source>
        <dbReference type="EMBL" id="KAJ3218892.1"/>
    </source>
</evidence>
<protein>
    <submittedName>
        <fullName evidence="2">Uncharacterized protein</fullName>
    </submittedName>
</protein>
<proteinExistence type="predicted"/>
<accession>A0AAD5TZV3</accession>
<feature type="transmembrane region" description="Helical" evidence="1">
    <location>
        <begin position="15"/>
        <end position="34"/>
    </location>
</feature>
<evidence type="ECO:0000256" key="1">
    <source>
        <dbReference type="SAM" id="Phobius"/>
    </source>
</evidence>
<dbReference type="AlphaFoldDB" id="A0AAD5TZV3"/>
<keyword evidence="1" id="KW-0812">Transmembrane</keyword>
<keyword evidence="1" id="KW-0472">Membrane</keyword>
<keyword evidence="1" id="KW-1133">Transmembrane helix</keyword>
<dbReference type="Proteomes" id="UP001211065">
    <property type="component" value="Unassembled WGS sequence"/>
</dbReference>
<organism evidence="2 3">
    <name type="scientific">Clydaea vesicula</name>
    <dbReference type="NCBI Taxonomy" id="447962"/>
    <lineage>
        <taxon>Eukaryota</taxon>
        <taxon>Fungi</taxon>
        <taxon>Fungi incertae sedis</taxon>
        <taxon>Chytridiomycota</taxon>
        <taxon>Chytridiomycota incertae sedis</taxon>
        <taxon>Chytridiomycetes</taxon>
        <taxon>Lobulomycetales</taxon>
        <taxon>Lobulomycetaceae</taxon>
        <taxon>Clydaea</taxon>
    </lineage>
</organism>
<name>A0AAD5TZV3_9FUNG</name>
<feature type="transmembrane region" description="Helical" evidence="1">
    <location>
        <begin position="83"/>
        <end position="103"/>
    </location>
</feature>
<dbReference type="EMBL" id="JADGJW010000360">
    <property type="protein sequence ID" value="KAJ3218892.1"/>
    <property type="molecule type" value="Genomic_DNA"/>
</dbReference>
<sequence>MAVTNWNDPLDDASWNTSTQTTLLFGFLIMLDFLKEEADFAIKKKSCALFYLKVVASIFAIVRNIVAAYISGMWAFSVSDDRAYVAHRVLVMLTWFMTFYMLYFRLKITFIKVEKQVVIGGRVVLVFLFGIAIAECFGCLTMSTVTCWSIFDPAISMGYY</sequence>
<comment type="caution">
    <text evidence="2">The sequence shown here is derived from an EMBL/GenBank/DDBJ whole genome shotgun (WGS) entry which is preliminary data.</text>
</comment>
<gene>
    <name evidence="2" type="ORF">HK099_004898</name>
</gene>
<keyword evidence="3" id="KW-1185">Reference proteome</keyword>
<feature type="transmembrane region" description="Helical" evidence="1">
    <location>
        <begin position="54"/>
        <end position="77"/>
    </location>
</feature>
<evidence type="ECO:0000313" key="3">
    <source>
        <dbReference type="Proteomes" id="UP001211065"/>
    </source>
</evidence>
<feature type="transmembrane region" description="Helical" evidence="1">
    <location>
        <begin position="124"/>
        <end position="151"/>
    </location>
</feature>
<reference evidence="2" key="1">
    <citation type="submission" date="2020-05" db="EMBL/GenBank/DDBJ databases">
        <title>Phylogenomic resolution of chytrid fungi.</title>
        <authorList>
            <person name="Stajich J.E."/>
            <person name="Amses K."/>
            <person name="Simmons R."/>
            <person name="Seto K."/>
            <person name="Myers J."/>
            <person name="Bonds A."/>
            <person name="Quandt C.A."/>
            <person name="Barry K."/>
            <person name="Liu P."/>
            <person name="Grigoriev I."/>
            <person name="Longcore J.E."/>
            <person name="James T.Y."/>
        </authorList>
    </citation>
    <scope>NUCLEOTIDE SEQUENCE</scope>
    <source>
        <strain evidence="2">JEL0476</strain>
    </source>
</reference>